<sequence length="198" mass="23472">MLISFPIRGKETGALKFFEISIMEVFSYVTLSLYVLFSLCGILSAQRGEDRHKGHTHHLPQKDGPKNVLKDKKYIQDYDHILEDLKDRYNQDFSDKLDEVELEIFYFQLHDLDNDKQLDGLELLAAMNHVMNRENEFPKEDIEKNPLVRSSLQQWWNDKFEEDAIYIDEILREEDLDKDGYLSYFEFALGRQKEKGDL</sequence>
<keyword evidence="4" id="KW-0812">Transmembrane</keyword>
<dbReference type="Gene3D" id="1.10.238.10">
    <property type="entry name" value="EF-hand"/>
    <property type="match status" value="1"/>
</dbReference>
<dbReference type="PROSITE" id="PS00018">
    <property type="entry name" value="EF_HAND_1"/>
    <property type="match status" value="2"/>
</dbReference>
<keyword evidence="3" id="KW-0106">Calcium</keyword>
<evidence type="ECO:0000313" key="6">
    <source>
        <dbReference type="EMBL" id="GFU15669.1"/>
    </source>
</evidence>
<dbReference type="PANTHER" id="PTHR23104">
    <property type="entry name" value="MULTIPLE COAGULATION FACTOR DEFICIENCY PROTEIN 2 NEURAL STEM CELL DERIVED NEURONAL SURVIVAL PROTEIN"/>
    <property type="match status" value="1"/>
</dbReference>
<gene>
    <name evidence="6" type="primary">X975_26871</name>
    <name evidence="6" type="ORF">NPIL_176741</name>
</gene>
<dbReference type="EMBL" id="BMAW01030270">
    <property type="protein sequence ID" value="GFU15669.1"/>
    <property type="molecule type" value="Genomic_DNA"/>
</dbReference>
<protein>
    <submittedName>
        <fullName evidence="6">Multiple coagulation factor deficiency protein 2-like protein</fullName>
    </submittedName>
</protein>
<evidence type="ECO:0000256" key="3">
    <source>
        <dbReference type="ARBA" id="ARBA00022837"/>
    </source>
</evidence>
<feature type="domain" description="EF-hand" evidence="5">
    <location>
        <begin position="162"/>
        <end position="197"/>
    </location>
</feature>
<dbReference type="PANTHER" id="PTHR23104:SF1">
    <property type="entry name" value="EF-HAND DOMAIN-CONTAINING PROTEIN"/>
    <property type="match status" value="1"/>
</dbReference>
<dbReference type="Proteomes" id="UP000887013">
    <property type="component" value="Unassembled WGS sequence"/>
</dbReference>
<reference evidence="6" key="1">
    <citation type="submission" date="2020-08" db="EMBL/GenBank/DDBJ databases">
        <title>Multicomponent nature underlies the extraordinary mechanical properties of spider dragline silk.</title>
        <authorList>
            <person name="Kono N."/>
            <person name="Nakamura H."/>
            <person name="Mori M."/>
            <person name="Yoshida Y."/>
            <person name="Ohtoshi R."/>
            <person name="Malay A.D."/>
            <person name="Moran D.A.P."/>
            <person name="Tomita M."/>
            <person name="Numata K."/>
            <person name="Arakawa K."/>
        </authorList>
    </citation>
    <scope>NUCLEOTIDE SEQUENCE</scope>
</reference>
<feature type="transmembrane region" description="Helical" evidence="4">
    <location>
        <begin position="25"/>
        <end position="45"/>
    </location>
</feature>
<evidence type="ECO:0000256" key="4">
    <source>
        <dbReference type="SAM" id="Phobius"/>
    </source>
</evidence>
<dbReference type="AlphaFoldDB" id="A0A8X6QAE9"/>
<dbReference type="InterPro" id="IPR052110">
    <property type="entry name" value="MCFD2-like"/>
</dbReference>
<dbReference type="InterPro" id="IPR002048">
    <property type="entry name" value="EF_hand_dom"/>
</dbReference>
<dbReference type="InterPro" id="IPR018247">
    <property type="entry name" value="EF_Hand_1_Ca_BS"/>
</dbReference>
<dbReference type="SUPFAM" id="SSF47473">
    <property type="entry name" value="EF-hand"/>
    <property type="match status" value="1"/>
</dbReference>
<evidence type="ECO:0000256" key="1">
    <source>
        <dbReference type="ARBA" id="ARBA00022729"/>
    </source>
</evidence>
<keyword evidence="4" id="KW-0472">Membrane</keyword>
<evidence type="ECO:0000313" key="7">
    <source>
        <dbReference type="Proteomes" id="UP000887013"/>
    </source>
</evidence>
<keyword evidence="2" id="KW-0677">Repeat</keyword>
<comment type="caution">
    <text evidence="6">The sequence shown here is derived from an EMBL/GenBank/DDBJ whole genome shotgun (WGS) entry which is preliminary data.</text>
</comment>
<keyword evidence="4" id="KW-1133">Transmembrane helix</keyword>
<dbReference type="InterPro" id="IPR011992">
    <property type="entry name" value="EF-hand-dom_pair"/>
</dbReference>
<dbReference type="GO" id="GO:0005509">
    <property type="term" value="F:calcium ion binding"/>
    <property type="evidence" value="ECO:0007669"/>
    <property type="project" value="InterPro"/>
</dbReference>
<evidence type="ECO:0000256" key="2">
    <source>
        <dbReference type="ARBA" id="ARBA00022737"/>
    </source>
</evidence>
<evidence type="ECO:0000259" key="5">
    <source>
        <dbReference type="PROSITE" id="PS50222"/>
    </source>
</evidence>
<proteinExistence type="predicted"/>
<accession>A0A8X6QAE9</accession>
<keyword evidence="7" id="KW-1185">Reference proteome</keyword>
<name>A0A8X6QAE9_NEPPI</name>
<keyword evidence="1" id="KW-0732">Signal</keyword>
<dbReference type="OrthoDB" id="6423833at2759"/>
<organism evidence="6 7">
    <name type="scientific">Nephila pilipes</name>
    <name type="common">Giant wood spider</name>
    <name type="synonym">Nephila maculata</name>
    <dbReference type="NCBI Taxonomy" id="299642"/>
    <lineage>
        <taxon>Eukaryota</taxon>
        <taxon>Metazoa</taxon>
        <taxon>Ecdysozoa</taxon>
        <taxon>Arthropoda</taxon>
        <taxon>Chelicerata</taxon>
        <taxon>Arachnida</taxon>
        <taxon>Araneae</taxon>
        <taxon>Araneomorphae</taxon>
        <taxon>Entelegynae</taxon>
        <taxon>Araneoidea</taxon>
        <taxon>Nephilidae</taxon>
        <taxon>Nephila</taxon>
    </lineage>
</organism>
<dbReference type="PROSITE" id="PS50222">
    <property type="entry name" value="EF_HAND_2"/>
    <property type="match status" value="1"/>
</dbReference>